<dbReference type="Gene3D" id="1.25.10.10">
    <property type="entry name" value="Leucine-rich Repeat Variant"/>
    <property type="match status" value="1"/>
</dbReference>
<dbReference type="InterPro" id="IPR050840">
    <property type="entry name" value="Adaptor_Complx_Large_Subunit"/>
</dbReference>
<keyword evidence="5" id="KW-0254">Endocytosis</keyword>
<keyword evidence="10" id="KW-1185">Reference proteome</keyword>
<dbReference type="InterPro" id="IPR002553">
    <property type="entry name" value="Clathrin/coatomer_adapt-like_N"/>
</dbReference>
<evidence type="ECO:0000256" key="7">
    <source>
        <dbReference type="SAM" id="MobiDB-lite"/>
    </source>
</evidence>
<dbReference type="Pfam" id="PF01602">
    <property type="entry name" value="Adaptin_N"/>
    <property type="match status" value="2"/>
</dbReference>
<dbReference type="OMA" id="PVLMHRY"/>
<evidence type="ECO:0000256" key="5">
    <source>
        <dbReference type="PIRNR" id="PIRNR037091"/>
    </source>
</evidence>
<dbReference type="Proteomes" id="UP000005222">
    <property type="component" value="Chromosome N"/>
</dbReference>
<dbReference type="InterPro" id="IPR016024">
    <property type="entry name" value="ARM-type_fold"/>
</dbReference>
<dbReference type="GO" id="GO:0006886">
    <property type="term" value="P:intracellular protein transport"/>
    <property type="evidence" value="ECO:0007669"/>
    <property type="project" value="UniProtKB-UniRule"/>
</dbReference>
<dbReference type="Gene3D" id="3.30.310.10">
    <property type="entry name" value="TATA-Binding Protein"/>
    <property type="match status" value="1"/>
</dbReference>
<dbReference type="InParanoid" id="G8Y143"/>
<dbReference type="FunCoup" id="G8Y143">
    <property type="interactions" value="1379"/>
</dbReference>
<dbReference type="PIRSF" id="PIRSF037091">
    <property type="entry name" value="AP2_complex_alpha"/>
    <property type="match status" value="1"/>
</dbReference>
<sequence length="1018" mass="113256">MKGLTQFCMDIRNSRDAQEEHKRICTEINTLKGKFTSSTNGSTRKRNVCKLLYIYLLGYNEVKEIGLRESMKLISSSVYSEKKLGYLTLGILLDHENNQTTKEYLDGLLDTTYPYLVKDLQANNDEFNCLAIEFIASSLNVSIDENFVVNPIINDSNENAADWLEITDLVYSFCCSPIHSPVIKKKASLALLCLIKIYPNVILSNNNWILRLLNLIESEDFGVVLSAVPLVDILIHLSPQYVKSVVPMIATLLHDLVVRDKCPIDQYYYDTPAPWLCIELLSLIEKCFLLTEIDRDGQQSPVILVTDIDTNSLGKLRSVVARYIHNASQKIKGQQNRNAQSAILFQVVSLIVFLDASKEAIEGAIHALVLLLDSKETNTRYLSLDALIKLIARSSVGLQPSSISARFEQHLSKIFILLLDKDISVRRKALDLLYTVCNSENYIPIVQKLIEYFPSSDFILKNEIAVKIAVMAENFATDSAWYIQTMLKLLSLGGGNPNGTSYIGDEVWVRIVQIVVNNENLHSPACESIVNLLLSDTDGASGKAGVPENLLKVAAFILGEYGHLIANESDISSLSNQFQLLLSAYFSSSLVTRAMLLSTFFKFTIRFPDEDFVPDVIDLFEAETQSIDVEIQTRACEYLRLATVESNKNLALAVVKPLPAFDRKENPLLTRLGNVNAISNPKRSNSAVNALQIAQEGSHKNNLLGLNEQNRSSNHLGVNSISSSSLASTSRKNSMYQPRRTSNIDNPFEDGNSEQVPLSPNWQSGYQRMRHYDAGIFFENQFIKIVYRTIRDGPRTEYHFTIINNAAKTAGTPITKLRVLDIHSKASKENPSYLASTTKLPDATVIDKTEFVVETKVREILSDSDSPVISMTLTCGGSFNHLALKIPVSLLKTVTGTSTTLEDFKIRWIQIGQQLGQAEGEESIHISPPHRLVSSNIARLMTRIGFTVVYNTPDNEGNILVMSAGIIHTSKSNYGVLITTKSVDAIGKEFLIVIRCTGGGLATLLAQSLREILEDRAT</sequence>
<accession>G8Y143</accession>
<dbReference type="SUPFAM" id="SSF49348">
    <property type="entry name" value="Clathrin adaptor appendage domain"/>
    <property type="match status" value="1"/>
</dbReference>
<dbReference type="SUPFAM" id="SSF55711">
    <property type="entry name" value="Subdomain of clathrin and coatomer appendage domain"/>
    <property type="match status" value="1"/>
</dbReference>
<comment type="similarity">
    <text evidence="5">Belongs to the adaptor complexes large subunit family.</text>
</comment>
<evidence type="ECO:0000256" key="2">
    <source>
        <dbReference type="ARBA" id="ARBA00022448"/>
    </source>
</evidence>
<evidence type="ECO:0000256" key="6">
    <source>
        <dbReference type="PIRSR" id="PIRSR037091-1"/>
    </source>
</evidence>
<dbReference type="GO" id="GO:0035615">
    <property type="term" value="F:clathrin adaptor activity"/>
    <property type="evidence" value="ECO:0007669"/>
    <property type="project" value="InterPro"/>
</dbReference>
<evidence type="ECO:0000256" key="4">
    <source>
        <dbReference type="ARBA" id="ARBA00023136"/>
    </source>
</evidence>
<evidence type="ECO:0000259" key="8">
    <source>
        <dbReference type="Pfam" id="PF01602"/>
    </source>
</evidence>
<keyword evidence="3 5" id="KW-0653">Protein transport</keyword>
<comment type="function">
    <text evidence="5">Adaptins are components of the adaptor complexes which link clathrin to receptors in coated vesicles. Clathrin-associated protein complexes are believed to interact with the cytoplasmic tails of membrane proteins, leading to their selection and concentration.</text>
</comment>
<evidence type="ECO:0000256" key="1">
    <source>
        <dbReference type="ARBA" id="ARBA00004184"/>
    </source>
</evidence>
<dbReference type="HOGENOM" id="CLU_003824_1_0_1"/>
<feature type="binding site" evidence="6">
    <location>
        <position position="34"/>
    </location>
    <ligand>
        <name>a 1,2-diacyl-sn-glycero-3-phospho-(1D-myo-inositol-3,4,5-trisphosphate)</name>
        <dbReference type="ChEBI" id="CHEBI:57836"/>
    </ligand>
</feature>
<dbReference type="GO" id="GO:0030122">
    <property type="term" value="C:AP-2 adaptor complex"/>
    <property type="evidence" value="ECO:0007669"/>
    <property type="project" value="InterPro"/>
</dbReference>
<feature type="compositionally biased region" description="Polar residues" evidence="7">
    <location>
        <begin position="735"/>
        <end position="745"/>
    </location>
</feature>
<dbReference type="eggNOG" id="KOG1077">
    <property type="taxonomic scope" value="Eukaryota"/>
</dbReference>
<dbReference type="OrthoDB" id="28053at2759"/>
<dbReference type="InterPro" id="IPR009028">
    <property type="entry name" value="Coatomer/calthrin_app_sub_C"/>
</dbReference>
<keyword evidence="5" id="KW-0168">Coated pit</keyword>
<dbReference type="GO" id="GO:0072583">
    <property type="term" value="P:clathrin-dependent endocytosis"/>
    <property type="evidence" value="ECO:0007669"/>
    <property type="project" value="InterPro"/>
</dbReference>
<protein>
    <recommendedName>
        <fullName evidence="5">AP-2 complex subunit alpha</fullName>
    </recommendedName>
</protein>
<proteinExistence type="inferred from homology"/>
<reference evidence="9 10" key="1">
    <citation type="journal article" date="2012" name="G3 (Bethesda)">
        <title>Pichia sorbitophila, an interspecies yeast hybrid reveals early steps of genome resolution following polyploidization.</title>
        <authorList>
            <person name="Leh Louis V."/>
            <person name="Despons L."/>
            <person name="Friedrich A."/>
            <person name="Martin T."/>
            <person name="Durrens P."/>
            <person name="Casaregola S."/>
            <person name="Neuveglise C."/>
            <person name="Fairhead C."/>
            <person name="Marck C."/>
            <person name="Cruz J.A."/>
            <person name="Straub M.L."/>
            <person name="Kugler V."/>
            <person name="Sacerdot C."/>
            <person name="Uzunov Z."/>
            <person name="Thierry A."/>
            <person name="Weiss S."/>
            <person name="Bleykasten C."/>
            <person name="De Montigny J."/>
            <person name="Jacques N."/>
            <person name="Jung P."/>
            <person name="Lemaire M."/>
            <person name="Mallet S."/>
            <person name="Morel G."/>
            <person name="Richard G.F."/>
            <person name="Sarkar A."/>
            <person name="Savel G."/>
            <person name="Schacherer J."/>
            <person name="Seret M.L."/>
            <person name="Talla E."/>
            <person name="Samson G."/>
            <person name="Jubin C."/>
            <person name="Poulain J."/>
            <person name="Vacherie B."/>
            <person name="Barbe V."/>
            <person name="Pelletier E."/>
            <person name="Sherman D.J."/>
            <person name="Westhof E."/>
            <person name="Weissenbach J."/>
            <person name="Baret P.V."/>
            <person name="Wincker P."/>
            <person name="Gaillardin C."/>
            <person name="Dujon B."/>
            <person name="Souciet J.L."/>
        </authorList>
    </citation>
    <scope>NUCLEOTIDE SEQUENCE [LARGE SCALE GENOMIC DNA]</scope>
    <source>
        <strain evidence="10">ATCC MYA-4447 / BCRC 22081 / CBS 7064 / NBRC 10061 / NRRL Y-12695</strain>
    </source>
</reference>
<keyword evidence="2 5" id="KW-0813">Transport</keyword>
<dbReference type="InterPro" id="IPR017104">
    <property type="entry name" value="AP2_complex_asu"/>
</dbReference>
<dbReference type="InterPro" id="IPR013041">
    <property type="entry name" value="Clathrin_app_Ig-like_sf"/>
</dbReference>
<feature type="region of interest" description="Disordered" evidence="7">
    <location>
        <begin position="714"/>
        <end position="758"/>
    </location>
</feature>
<dbReference type="InterPro" id="IPR011989">
    <property type="entry name" value="ARM-like"/>
</dbReference>
<dbReference type="STRING" id="559304.G8Y143"/>
<evidence type="ECO:0000256" key="3">
    <source>
        <dbReference type="ARBA" id="ARBA00022927"/>
    </source>
</evidence>
<dbReference type="EMBL" id="FO082046">
    <property type="protein sequence ID" value="CCE86546.1"/>
    <property type="molecule type" value="Genomic_DNA"/>
</dbReference>
<evidence type="ECO:0000313" key="10">
    <source>
        <dbReference type="Proteomes" id="UP000005222"/>
    </source>
</evidence>
<organism evidence="9 10">
    <name type="scientific">Pichia sorbitophila (strain ATCC MYA-4447 / BCRC 22081 / CBS 7064 / NBRC 10061 / NRRL Y-12695)</name>
    <name type="common">Hybrid yeast</name>
    <dbReference type="NCBI Taxonomy" id="559304"/>
    <lineage>
        <taxon>Eukaryota</taxon>
        <taxon>Fungi</taxon>
        <taxon>Dikarya</taxon>
        <taxon>Ascomycota</taxon>
        <taxon>Saccharomycotina</taxon>
        <taxon>Pichiomycetes</taxon>
        <taxon>Debaryomycetaceae</taxon>
        <taxon>Millerozyma</taxon>
    </lineage>
</organism>
<name>G8Y143_PICSO</name>
<feature type="compositionally biased region" description="Low complexity" evidence="7">
    <location>
        <begin position="714"/>
        <end position="734"/>
    </location>
</feature>
<evidence type="ECO:0000313" key="9">
    <source>
        <dbReference type="EMBL" id="CCE86546.1"/>
    </source>
</evidence>
<feature type="domain" description="Clathrin/coatomer adaptor adaptin-like N-terminal" evidence="8">
    <location>
        <begin position="180"/>
        <end position="643"/>
    </location>
</feature>
<dbReference type="SUPFAM" id="SSF48371">
    <property type="entry name" value="ARM repeat"/>
    <property type="match status" value="1"/>
</dbReference>
<dbReference type="Gene3D" id="2.60.40.1230">
    <property type="match status" value="1"/>
</dbReference>
<dbReference type="PANTHER" id="PTHR22780">
    <property type="entry name" value="ADAPTIN, ALPHA/GAMMA/EPSILON"/>
    <property type="match status" value="1"/>
</dbReference>
<feature type="domain" description="Clathrin/coatomer adaptor adaptin-like N-terminal" evidence="8">
    <location>
        <begin position="21"/>
        <end position="136"/>
    </location>
</feature>
<dbReference type="InterPro" id="IPR012295">
    <property type="entry name" value="TBP_dom_sf"/>
</dbReference>
<gene>
    <name evidence="9" type="primary">Piso0_005042</name>
    <name evidence="9" type="ORF">GNLVRS01_PISO0N06591g</name>
</gene>
<dbReference type="AlphaFoldDB" id="G8Y143"/>
<comment type="subcellular location">
    <subcellularLocation>
        <location evidence="1">Endomembrane system</location>
        <topology evidence="1">Peripheral membrane protein</topology>
    </subcellularLocation>
    <subcellularLocation>
        <location evidence="5">Membrane</location>
        <location evidence="5">Coated pit</location>
    </subcellularLocation>
</comment>
<keyword evidence="4 5" id="KW-0472">Membrane</keyword>